<sequence length="155" mass="17574">DSEYTRDNDVLVLQRHAHGITCIKTRKQIQDSEWQRGKMFCYKSSPAPFVQFHTPLDLTTNSSRDGAASERLQIPGEIKSENVSQKGRMFCYKSSPAPFVQFHTPLDLSTDSSKDGTASERLQIPVEIKSENVSLQRGGPDMWGEKGRFDYTERS</sequence>
<feature type="region of interest" description="Disordered" evidence="1">
    <location>
        <begin position="135"/>
        <end position="155"/>
    </location>
</feature>
<proteinExistence type="predicted"/>
<keyword evidence="3" id="KW-1185">Reference proteome</keyword>
<protein>
    <submittedName>
        <fullName evidence="2">Zinc finger protein</fullName>
    </submittedName>
</protein>
<organism evidence="2 3">
    <name type="scientific">Clarias magur</name>
    <name type="common">Asian catfish</name>
    <name type="synonym">Macropteronotus magur</name>
    <dbReference type="NCBI Taxonomy" id="1594786"/>
    <lineage>
        <taxon>Eukaryota</taxon>
        <taxon>Metazoa</taxon>
        <taxon>Chordata</taxon>
        <taxon>Craniata</taxon>
        <taxon>Vertebrata</taxon>
        <taxon>Euteleostomi</taxon>
        <taxon>Actinopterygii</taxon>
        <taxon>Neopterygii</taxon>
        <taxon>Teleostei</taxon>
        <taxon>Ostariophysi</taxon>
        <taxon>Siluriformes</taxon>
        <taxon>Clariidae</taxon>
        <taxon>Clarias</taxon>
    </lineage>
</organism>
<gene>
    <name evidence="2" type="ORF">DAT39_021269</name>
</gene>
<evidence type="ECO:0000313" key="3">
    <source>
        <dbReference type="Proteomes" id="UP000727407"/>
    </source>
</evidence>
<evidence type="ECO:0000313" key="2">
    <source>
        <dbReference type="EMBL" id="KAF5889036.1"/>
    </source>
</evidence>
<comment type="caution">
    <text evidence="2">The sequence shown here is derived from an EMBL/GenBank/DDBJ whole genome shotgun (WGS) entry which is preliminary data.</text>
</comment>
<name>A0A8J4WQV9_CLAMG</name>
<accession>A0A8J4WQV9</accession>
<dbReference type="Proteomes" id="UP000727407">
    <property type="component" value="Unassembled WGS sequence"/>
</dbReference>
<feature type="compositionally biased region" description="Basic and acidic residues" evidence="1">
    <location>
        <begin position="143"/>
        <end position="155"/>
    </location>
</feature>
<feature type="non-terminal residue" evidence="2">
    <location>
        <position position="155"/>
    </location>
</feature>
<evidence type="ECO:0000256" key="1">
    <source>
        <dbReference type="SAM" id="MobiDB-lite"/>
    </source>
</evidence>
<dbReference type="EMBL" id="QNUK01000875">
    <property type="protein sequence ID" value="KAF5889036.1"/>
    <property type="molecule type" value="Genomic_DNA"/>
</dbReference>
<reference evidence="2" key="1">
    <citation type="submission" date="2020-07" db="EMBL/GenBank/DDBJ databases">
        <title>Clarias magur genome sequencing, assembly and annotation.</title>
        <authorList>
            <person name="Kushwaha B."/>
            <person name="Kumar R."/>
            <person name="Das P."/>
            <person name="Joshi C.G."/>
            <person name="Kumar D."/>
            <person name="Nagpure N.S."/>
            <person name="Pandey M."/>
            <person name="Agarwal S."/>
            <person name="Srivastava S."/>
            <person name="Singh M."/>
            <person name="Sahoo L."/>
            <person name="Jayasankar P."/>
            <person name="Meher P.K."/>
            <person name="Koringa P.G."/>
            <person name="Iquebal M.A."/>
            <person name="Das S.P."/>
            <person name="Bit A."/>
            <person name="Patnaik S."/>
            <person name="Patel N."/>
            <person name="Shah T.M."/>
            <person name="Hinsu A."/>
            <person name="Jena J.K."/>
        </authorList>
    </citation>
    <scope>NUCLEOTIDE SEQUENCE</scope>
    <source>
        <strain evidence="2">CIFAMagur01</strain>
        <tissue evidence="2">Testis</tissue>
    </source>
</reference>
<dbReference type="AlphaFoldDB" id="A0A8J4WQV9"/>